<protein>
    <submittedName>
        <fullName evidence="4">Fe-S cluster assembly protein SufB</fullName>
    </submittedName>
</protein>
<dbReference type="Pfam" id="PF01458">
    <property type="entry name" value="SUFBD_core"/>
    <property type="match status" value="1"/>
</dbReference>
<dbReference type="EMBL" id="JAHCQH010000017">
    <property type="protein sequence ID" value="MBS9477885.1"/>
    <property type="molecule type" value="Genomic_DNA"/>
</dbReference>
<dbReference type="InterPro" id="IPR045595">
    <property type="entry name" value="SufBD_N"/>
</dbReference>
<evidence type="ECO:0000313" key="5">
    <source>
        <dbReference type="Proteomes" id="UP001166585"/>
    </source>
</evidence>
<dbReference type="PANTHER" id="PTHR30508:SF1">
    <property type="entry name" value="UPF0051 PROTEIN ABCI8, CHLOROPLASTIC-RELATED"/>
    <property type="match status" value="1"/>
</dbReference>
<dbReference type="NCBIfam" id="TIGR01980">
    <property type="entry name" value="sufB"/>
    <property type="match status" value="1"/>
</dbReference>
<comment type="caution">
    <text evidence="4">The sequence shown here is derived from an EMBL/GenBank/DDBJ whole genome shotgun (WGS) entry which is preliminary data.</text>
</comment>
<proteinExistence type="inferred from homology"/>
<dbReference type="InterPro" id="IPR010231">
    <property type="entry name" value="SUF_FeS_clus_asmbl_SufB"/>
</dbReference>
<dbReference type="Pfam" id="PF19295">
    <property type="entry name" value="SufBD_N"/>
    <property type="match status" value="1"/>
</dbReference>
<dbReference type="InterPro" id="IPR037284">
    <property type="entry name" value="SUF_FeS_clus_asmbl_SufBD_sf"/>
</dbReference>
<evidence type="ECO:0000256" key="1">
    <source>
        <dbReference type="ARBA" id="ARBA00043967"/>
    </source>
</evidence>
<reference evidence="4" key="1">
    <citation type="submission" date="2021-05" db="EMBL/GenBank/DDBJ databases">
        <authorList>
            <person name="Sun Q."/>
            <person name="Inoue M."/>
        </authorList>
    </citation>
    <scope>NUCLEOTIDE SEQUENCE</scope>
    <source>
        <strain evidence="4">VKM B-3255</strain>
    </source>
</reference>
<organism evidence="4 5">
    <name type="scientific">Ancylobacter radicis</name>
    <dbReference type="NCBI Taxonomy" id="2836179"/>
    <lineage>
        <taxon>Bacteria</taxon>
        <taxon>Pseudomonadati</taxon>
        <taxon>Pseudomonadota</taxon>
        <taxon>Alphaproteobacteria</taxon>
        <taxon>Hyphomicrobiales</taxon>
        <taxon>Xanthobacteraceae</taxon>
        <taxon>Ancylobacter</taxon>
    </lineage>
</organism>
<accession>A0ABS5R885</accession>
<dbReference type="RefSeq" id="WP_213755729.1">
    <property type="nucleotide sequence ID" value="NZ_JAHCQH010000017.1"/>
</dbReference>
<dbReference type="SUPFAM" id="SSF101960">
    <property type="entry name" value="Stabilizer of iron transporter SufD"/>
    <property type="match status" value="1"/>
</dbReference>
<dbReference type="PANTHER" id="PTHR30508">
    <property type="entry name" value="FES CLUSTER ASSEMBLY PROTEIN SUF"/>
    <property type="match status" value="1"/>
</dbReference>
<feature type="domain" description="SUF system FeS cluster assembly SufBD N-terminal" evidence="3">
    <location>
        <begin position="150"/>
        <end position="211"/>
    </location>
</feature>
<sequence length="490" mass="54729">MPAVQETVDQVRSLDVDQYKYGFFTEIESEKAPKGLTEDTVRFISAKKDEPEWMLEWRLEAFRRWQTMPEPNWARVSYPPIDYQELYYYSAPKRKEALSIDDIDPEILATYEKLGIPLRERDALLGIQSGGSKVAVDAVFDSVSVATTFKEELSKAGVIFMPISEAVREYPELVRQYLGSVVPVTDNYFATLNSAVFSDGSFVYVPKGVRCPMELSTYFRINERNTGQFERTLIIADEGAYVSYLEGCTAPQRDENQLHAAVVELVALADAEIKYSTVQNWYPGDKDGKGGIYNFVTKRGDCRGDRSKISWTQVETGSAITWKYPSCILRGDNSQGEFYSIAISNGYQQVDSGTKMIHLGKNTSSRIISKGIAAGHSDNTYRGLVTAHRKATGARNFTNCDSLLIGDKCGAHTVPYIESKNSSAQFEHEATTSKISEDQLFYCRQRGLDPEEATALIVNGFVKDVLQQLPMEFAVEAQKLIAVSLEGSVG</sequence>
<dbReference type="InterPro" id="IPR000825">
    <property type="entry name" value="SUF_FeS_clus_asmbl_SufBD_core"/>
</dbReference>
<comment type="similarity">
    <text evidence="1">Belongs to the iron-sulfur cluster assembly SufBD family.</text>
</comment>
<name>A0ABS5R885_9HYPH</name>
<evidence type="ECO:0000259" key="2">
    <source>
        <dbReference type="Pfam" id="PF01458"/>
    </source>
</evidence>
<dbReference type="InterPro" id="IPR055346">
    <property type="entry name" value="Fe-S_cluster_assembly_SufBD"/>
</dbReference>
<evidence type="ECO:0000313" key="4">
    <source>
        <dbReference type="EMBL" id="MBS9477885.1"/>
    </source>
</evidence>
<feature type="domain" description="SUF system FeS cluster assembly SufBD core" evidence="2">
    <location>
        <begin position="219"/>
        <end position="461"/>
    </location>
</feature>
<keyword evidence="5" id="KW-1185">Reference proteome</keyword>
<evidence type="ECO:0000259" key="3">
    <source>
        <dbReference type="Pfam" id="PF19295"/>
    </source>
</evidence>
<dbReference type="NCBIfam" id="NF008773">
    <property type="entry name" value="PRK11814.1"/>
    <property type="match status" value="1"/>
</dbReference>
<dbReference type="Proteomes" id="UP001166585">
    <property type="component" value="Unassembled WGS sequence"/>
</dbReference>
<gene>
    <name evidence="4" type="primary">sufB</name>
    <name evidence="4" type="ORF">KIP89_12295</name>
</gene>